<feature type="binding site" evidence="6">
    <location>
        <begin position="35"/>
        <end position="37"/>
    </location>
    <ligand>
        <name>S-adenosyl-L-methionine</name>
        <dbReference type="ChEBI" id="CHEBI:59789"/>
    </ligand>
</feature>
<feature type="binding site" evidence="6">
    <location>
        <position position="101"/>
    </location>
    <ligand>
        <name>S-adenosyl-L-methionine</name>
        <dbReference type="ChEBI" id="CHEBI:59789"/>
    </ligand>
</feature>
<keyword evidence="4 6" id="KW-0808">Transferase</keyword>
<evidence type="ECO:0000313" key="8">
    <source>
        <dbReference type="Proteomes" id="UP000253562"/>
    </source>
</evidence>
<dbReference type="PANTHER" id="PTHR11265:SF0">
    <property type="entry name" value="12S RRNA N4-METHYLCYTIDINE METHYLTRANSFERASE"/>
    <property type="match status" value="1"/>
</dbReference>
<dbReference type="EMBL" id="QPEX01000010">
    <property type="protein sequence ID" value="RCS54410.1"/>
    <property type="molecule type" value="Genomic_DNA"/>
</dbReference>
<comment type="catalytic activity">
    <reaction evidence="6">
        <text>cytidine(1402) in 16S rRNA + S-adenosyl-L-methionine = N(4)-methylcytidine(1402) in 16S rRNA + S-adenosyl-L-homocysteine + H(+)</text>
        <dbReference type="Rhea" id="RHEA:42928"/>
        <dbReference type="Rhea" id="RHEA-COMP:10286"/>
        <dbReference type="Rhea" id="RHEA-COMP:10287"/>
        <dbReference type="ChEBI" id="CHEBI:15378"/>
        <dbReference type="ChEBI" id="CHEBI:57856"/>
        <dbReference type="ChEBI" id="CHEBI:59789"/>
        <dbReference type="ChEBI" id="CHEBI:74506"/>
        <dbReference type="ChEBI" id="CHEBI:82748"/>
        <dbReference type="EC" id="2.1.1.199"/>
    </reaction>
</comment>
<dbReference type="AlphaFoldDB" id="A0A368KVE9"/>
<comment type="function">
    <text evidence="6">Specifically methylates the N4 position of cytidine in position 1402 (C1402) of 16S rRNA.</text>
</comment>
<sequence length="296" mass="32538">MAPPTIHVPVLPAEVLHWLDPQPGKLLVDGTLGGGGHTRMMAERVGEEGCVISVDRDVIALERAEQTLAGLPVKIAHANFVEIPKILDSLGIDKVDGILLDLGLSSDQLADDERGFSFDSEGPLDLRFDARDKKTAADLVNHLQEKDLADLIYQNGEERLSRRIARKICLVRKETPFLTAKQLADVICSCYPHSAGSGRGRIHPATRTFQALRIAVNRELSSLETALDNLPDRLKPGGRLAIISFHSLEDRPVKQAFLDDPRLNRLTKKPVIAGDEEIAINPRSRTAKLRVAERVA</sequence>
<evidence type="ECO:0000256" key="5">
    <source>
        <dbReference type="ARBA" id="ARBA00022691"/>
    </source>
</evidence>
<feature type="binding site" evidence="6">
    <location>
        <position position="80"/>
    </location>
    <ligand>
        <name>S-adenosyl-L-methionine</name>
        <dbReference type="ChEBI" id="CHEBI:59789"/>
    </ligand>
</feature>
<evidence type="ECO:0000313" key="7">
    <source>
        <dbReference type="EMBL" id="RCS54410.1"/>
    </source>
</evidence>
<comment type="similarity">
    <text evidence="1 6">Belongs to the methyltransferase superfamily. RsmH family.</text>
</comment>
<dbReference type="Pfam" id="PF01795">
    <property type="entry name" value="Methyltransf_5"/>
    <property type="match status" value="1"/>
</dbReference>
<dbReference type="Gene3D" id="1.10.150.170">
    <property type="entry name" value="Putative methyltransferase TM0872, insert domain"/>
    <property type="match status" value="1"/>
</dbReference>
<dbReference type="InterPro" id="IPR023397">
    <property type="entry name" value="SAM-dep_MeTrfase_MraW_recog"/>
</dbReference>
<dbReference type="SUPFAM" id="SSF53335">
    <property type="entry name" value="S-adenosyl-L-methionine-dependent methyltransferases"/>
    <property type="match status" value="1"/>
</dbReference>
<name>A0A368KVE9_9BACT</name>
<dbReference type="RefSeq" id="WP_114367476.1">
    <property type="nucleotide sequence ID" value="NZ_QPEX01000010.1"/>
</dbReference>
<comment type="subcellular location">
    <subcellularLocation>
        <location evidence="6">Cytoplasm</location>
    </subcellularLocation>
</comment>
<dbReference type="Proteomes" id="UP000253562">
    <property type="component" value="Unassembled WGS sequence"/>
</dbReference>
<dbReference type="PIRSF" id="PIRSF004486">
    <property type="entry name" value="MraW"/>
    <property type="match status" value="1"/>
</dbReference>
<keyword evidence="2 6" id="KW-0698">rRNA processing</keyword>
<proteinExistence type="inferred from homology"/>
<feature type="binding site" evidence="6">
    <location>
        <position position="108"/>
    </location>
    <ligand>
        <name>S-adenosyl-L-methionine</name>
        <dbReference type="ChEBI" id="CHEBI:59789"/>
    </ligand>
</feature>
<evidence type="ECO:0000256" key="6">
    <source>
        <dbReference type="HAMAP-Rule" id="MF_01007"/>
    </source>
</evidence>
<evidence type="ECO:0000256" key="4">
    <source>
        <dbReference type="ARBA" id="ARBA00022679"/>
    </source>
</evidence>
<dbReference type="SUPFAM" id="SSF81799">
    <property type="entry name" value="Putative methyltransferase TM0872, insert domain"/>
    <property type="match status" value="1"/>
</dbReference>
<comment type="caution">
    <text evidence="7">The sequence shown here is derived from an EMBL/GenBank/DDBJ whole genome shotgun (WGS) entry which is preliminary data.</text>
</comment>
<gene>
    <name evidence="6" type="primary">rsmH</name>
    <name evidence="7" type="ORF">DTL42_04485</name>
</gene>
<accession>A0A368KVE9</accession>
<evidence type="ECO:0000256" key="2">
    <source>
        <dbReference type="ARBA" id="ARBA00022552"/>
    </source>
</evidence>
<dbReference type="Gene3D" id="3.40.50.150">
    <property type="entry name" value="Vaccinia Virus protein VP39"/>
    <property type="match status" value="1"/>
</dbReference>
<evidence type="ECO:0000256" key="1">
    <source>
        <dbReference type="ARBA" id="ARBA00010396"/>
    </source>
</evidence>
<dbReference type="HAMAP" id="MF_01007">
    <property type="entry name" value="16SrRNA_methyltr_H"/>
    <property type="match status" value="1"/>
</dbReference>
<dbReference type="GO" id="GO:0005737">
    <property type="term" value="C:cytoplasm"/>
    <property type="evidence" value="ECO:0007669"/>
    <property type="project" value="UniProtKB-SubCell"/>
</dbReference>
<dbReference type="GO" id="GO:0071424">
    <property type="term" value="F:rRNA (cytosine-N4-)-methyltransferase activity"/>
    <property type="evidence" value="ECO:0007669"/>
    <property type="project" value="UniProtKB-UniRule"/>
</dbReference>
<evidence type="ECO:0000256" key="3">
    <source>
        <dbReference type="ARBA" id="ARBA00022603"/>
    </source>
</evidence>
<keyword evidence="6" id="KW-0963">Cytoplasm</keyword>
<protein>
    <recommendedName>
        <fullName evidence="6">Ribosomal RNA small subunit methyltransferase H</fullName>
        <ecNumber evidence="6">2.1.1.199</ecNumber>
    </recommendedName>
    <alternativeName>
        <fullName evidence="6">16S rRNA m(4)C1402 methyltransferase</fullName>
    </alternativeName>
    <alternativeName>
        <fullName evidence="6">rRNA (cytosine-N(4)-)-methyltransferase RsmH</fullName>
    </alternativeName>
</protein>
<dbReference type="InterPro" id="IPR029063">
    <property type="entry name" value="SAM-dependent_MTases_sf"/>
</dbReference>
<dbReference type="EC" id="2.1.1.199" evidence="6"/>
<keyword evidence="5 6" id="KW-0949">S-adenosyl-L-methionine</keyword>
<dbReference type="InterPro" id="IPR002903">
    <property type="entry name" value="RsmH"/>
</dbReference>
<organism evidence="7 8">
    <name type="scientific">Bremerella cremea</name>
    <dbReference type="NCBI Taxonomy" id="1031537"/>
    <lineage>
        <taxon>Bacteria</taxon>
        <taxon>Pseudomonadati</taxon>
        <taxon>Planctomycetota</taxon>
        <taxon>Planctomycetia</taxon>
        <taxon>Pirellulales</taxon>
        <taxon>Pirellulaceae</taxon>
        <taxon>Bremerella</taxon>
    </lineage>
</organism>
<keyword evidence="3 6" id="KW-0489">Methyltransferase</keyword>
<dbReference type="GO" id="GO:0070475">
    <property type="term" value="P:rRNA base methylation"/>
    <property type="evidence" value="ECO:0007669"/>
    <property type="project" value="UniProtKB-UniRule"/>
</dbReference>
<feature type="binding site" evidence="6">
    <location>
        <position position="55"/>
    </location>
    <ligand>
        <name>S-adenosyl-L-methionine</name>
        <dbReference type="ChEBI" id="CHEBI:59789"/>
    </ligand>
</feature>
<dbReference type="OrthoDB" id="9806637at2"/>
<dbReference type="NCBIfam" id="TIGR00006">
    <property type="entry name" value="16S rRNA (cytosine(1402)-N(4))-methyltransferase RsmH"/>
    <property type="match status" value="1"/>
</dbReference>
<dbReference type="PANTHER" id="PTHR11265">
    <property type="entry name" value="S-ADENOSYL-METHYLTRANSFERASE MRAW"/>
    <property type="match status" value="1"/>
</dbReference>
<reference evidence="7 8" key="1">
    <citation type="submission" date="2018-07" db="EMBL/GenBank/DDBJ databases">
        <title>Comparative genomes isolates from brazilian mangrove.</title>
        <authorList>
            <person name="De Araujo J.E."/>
            <person name="Taketani R.G."/>
            <person name="Silva M.C.P."/>
            <person name="Lourenco M.V."/>
            <person name="Oliveira V.M."/>
            <person name="Andreote F.D."/>
        </authorList>
    </citation>
    <scope>NUCLEOTIDE SEQUENCE [LARGE SCALE GENOMIC DNA]</scope>
    <source>
        <strain evidence="7 8">HEX PRIS-MGV</strain>
    </source>
</reference>